<evidence type="ECO:0000313" key="3">
    <source>
        <dbReference type="Proteomes" id="UP001230908"/>
    </source>
</evidence>
<dbReference type="Proteomes" id="UP001230908">
    <property type="component" value="Unassembled WGS sequence"/>
</dbReference>
<feature type="region of interest" description="Disordered" evidence="1">
    <location>
        <begin position="24"/>
        <end position="57"/>
    </location>
</feature>
<name>A0ABU0ZP57_9ACTN</name>
<reference evidence="2 3" key="1">
    <citation type="submission" date="2023-08" db="EMBL/GenBank/DDBJ databases">
        <title>Phytohabitans sansha sp. nov., isolated from marine sediment.</title>
        <authorList>
            <person name="Zhao Y."/>
            <person name="Yi K."/>
        </authorList>
    </citation>
    <scope>NUCLEOTIDE SEQUENCE [LARGE SCALE GENOMIC DNA]</scope>
    <source>
        <strain evidence="2 3">ZYX-F-186</strain>
    </source>
</reference>
<organism evidence="2 3">
    <name type="scientific">Phytohabitans maris</name>
    <dbReference type="NCBI Taxonomy" id="3071409"/>
    <lineage>
        <taxon>Bacteria</taxon>
        <taxon>Bacillati</taxon>
        <taxon>Actinomycetota</taxon>
        <taxon>Actinomycetes</taxon>
        <taxon>Micromonosporales</taxon>
        <taxon>Micromonosporaceae</taxon>
    </lineage>
</organism>
<dbReference type="RefSeq" id="WP_308715443.1">
    <property type="nucleotide sequence ID" value="NZ_JAVHUY010000028.1"/>
</dbReference>
<accession>A0ABU0ZP57</accession>
<evidence type="ECO:0000256" key="1">
    <source>
        <dbReference type="SAM" id="MobiDB-lite"/>
    </source>
</evidence>
<evidence type="ECO:0000313" key="2">
    <source>
        <dbReference type="EMBL" id="MDQ7908177.1"/>
    </source>
</evidence>
<sequence>MLNLRDWKARRAERRAARIAAQADRAARRAARESERIANQGRDASAAGPWTNGGAGA</sequence>
<comment type="caution">
    <text evidence="2">The sequence shown here is derived from an EMBL/GenBank/DDBJ whole genome shotgun (WGS) entry which is preliminary data.</text>
</comment>
<feature type="compositionally biased region" description="Basic and acidic residues" evidence="1">
    <location>
        <begin position="25"/>
        <end position="36"/>
    </location>
</feature>
<dbReference type="EMBL" id="JAVHUY010000028">
    <property type="protein sequence ID" value="MDQ7908177.1"/>
    <property type="molecule type" value="Genomic_DNA"/>
</dbReference>
<keyword evidence="3" id="KW-1185">Reference proteome</keyword>
<protein>
    <submittedName>
        <fullName evidence="2">Uncharacterized protein</fullName>
    </submittedName>
</protein>
<gene>
    <name evidence="2" type="ORF">RB614_26990</name>
</gene>
<proteinExistence type="predicted"/>